<dbReference type="PROSITE" id="PS00893">
    <property type="entry name" value="NUDIX_BOX"/>
    <property type="match status" value="1"/>
</dbReference>
<feature type="domain" description="Nudix hydrolase" evidence="13">
    <location>
        <begin position="1"/>
        <end position="122"/>
    </location>
</feature>
<dbReference type="GO" id="GO:0035539">
    <property type="term" value="F:8-oxo-7,8-dihydrodeoxyguanosine triphosphate pyrophosphatase activity"/>
    <property type="evidence" value="ECO:0007669"/>
    <property type="project" value="UniProtKB-EC"/>
</dbReference>
<dbReference type="AlphaFoldDB" id="A0A6J4MSI1"/>
<comment type="similarity">
    <text evidence="2 12">Belongs to the Nudix hydrolase family.</text>
</comment>
<dbReference type="Pfam" id="PF00293">
    <property type="entry name" value="NUDIX"/>
    <property type="match status" value="1"/>
</dbReference>
<comment type="cofactor">
    <cofactor evidence="1">
        <name>Mg(2+)</name>
        <dbReference type="ChEBI" id="CHEBI:18420"/>
    </cofactor>
</comment>
<evidence type="ECO:0000256" key="9">
    <source>
        <dbReference type="ARBA" id="ARBA00023204"/>
    </source>
</evidence>
<evidence type="ECO:0000256" key="7">
    <source>
        <dbReference type="ARBA" id="ARBA00022801"/>
    </source>
</evidence>
<evidence type="ECO:0000256" key="8">
    <source>
        <dbReference type="ARBA" id="ARBA00022842"/>
    </source>
</evidence>
<keyword evidence="6" id="KW-0227">DNA damage</keyword>
<dbReference type="InterPro" id="IPR015797">
    <property type="entry name" value="NUDIX_hydrolase-like_dom_sf"/>
</dbReference>
<keyword evidence="4" id="KW-0235">DNA replication</keyword>
<keyword evidence="9" id="KW-0234">DNA repair</keyword>
<dbReference type="GO" id="GO:0046872">
    <property type="term" value="F:metal ion binding"/>
    <property type="evidence" value="ECO:0007669"/>
    <property type="project" value="UniProtKB-KW"/>
</dbReference>
<keyword evidence="7 12" id="KW-0378">Hydrolase</keyword>
<dbReference type="InterPro" id="IPR000086">
    <property type="entry name" value="NUDIX_hydrolase_dom"/>
</dbReference>
<evidence type="ECO:0000256" key="10">
    <source>
        <dbReference type="ARBA" id="ARBA00035861"/>
    </source>
</evidence>
<evidence type="ECO:0000256" key="2">
    <source>
        <dbReference type="ARBA" id="ARBA00005582"/>
    </source>
</evidence>
<dbReference type="InterPro" id="IPR020084">
    <property type="entry name" value="NUDIX_hydrolase_CS"/>
</dbReference>
<keyword evidence="8" id="KW-0460">Magnesium</keyword>
<dbReference type="GO" id="GO:0044716">
    <property type="term" value="F:8-oxo-GDP phosphatase activity"/>
    <property type="evidence" value="ECO:0007669"/>
    <property type="project" value="TreeGrafter"/>
</dbReference>
<comment type="catalytic activity">
    <reaction evidence="10">
        <text>8-oxo-dGTP + H2O = 8-oxo-dGMP + diphosphate + H(+)</text>
        <dbReference type="Rhea" id="RHEA:31575"/>
        <dbReference type="ChEBI" id="CHEBI:15377"/>
        <dbReference type="ChEBI" id="CHEBI:15378"/>
        <dbReference type="ChEBI" id="CHEBI:33019"/>
        <dbReference type="ChEBI" id="CHEBI:63224"/>
        <dbReference type="ChEBI" id="CHEBI:77896"/>
        <dbReference type="EC" id="3.6.1.55"/>
    </reaction>
</comment>
<evidence type="ECO:0000256" key="12">
    <source>
        <dbReference type="RuleBase" id="RU003476"/>
    </source>
</evidence>
<accession>A0A6J4MSI1</accession>
<dbReference type="PROSITE" id="PS51462">
    <property type="entry name" value="NUDIX"/>
    <property type="match status" value="1"/>
</dbReference>
<dbReference type="GO" id="GO:0008413">
    <property type="term" value="F:8-oxo-7,8-dihydroguanosine triphosphate pyrophosphatase activity"/>
    <property type="evidence" value="ECO:0007669"/>
    <property type="project" value="TreeGrafter"/>
</dbReference>
<dbReference type="SUPFAM" id="SSF55811">
    <property type="entry name" value="Nudix"/>
    <property type="match status" value="1"/>
</dbReference>
<dbReference type="EMBL" id="CADCUK010000038">
    <property type="protein sequence ID" value="CAA9365546.1"/>
    <property type="molecule type" value="Genomic_DNA"/>
</dbReference>
<dbReference type="PANTHER" id="PTHR47707:SF1">
    <property type="entry name" value="NUDIX HYDROLASE FAMILY PROTEIN"/>
    <property type="match status" value="1"/>
</dbReference>
<evidence type="ECO:0000259" key="13">
    <source>
        <dbReference type="PROSITE" id="PS51462"/>
    </source>
</evidence>
<dbReference type="GO" id="GO:0006281">
    <property type="term" value="P:DNA repair"/>
    <property type="evidence" value="ECO:0007669"/>
    <property type="project" value="UniProtKB-KW"/>
</dbReference>
<dbReference type="Gene3D" id="3.90.79.10">
    <property type="entry name" value="Nucleoside Triphosphate Pyrophosphohydrolase"/>
    <property type="match status" value="1"/>
</dbReference>
<evidence type="ECO:0000256" key="4">
    <source>
        <dbReference type="ARBA" id="ARBA00022705"/>
    </source>
</evidence>
<name>A0A6J4MSI1_9ACTN</name>
<evidence type="ECO:0000256" key="6">
    <source>
        <dbReference type="ARBA" id="ARBA00022763"/>
    </source>
</evidence>
<evidence type="ECO:0000313" key="14">
    <source>
        <dbReference type="EMBL" id="CAA9365546.1"/>
    </source>
</evidence>
<gene>
    <name evidence="14" type="ORF">AVDCRST_MAG47-542</name>
</gene>
<dbReference type="GO" id="GO:0044715">
    <property type="term" value="F:8-oxo-dGDP phosphatase activity"/>
    <property type="evidence" value="ECO:0007669"/>
    <property type="project" value="TreeGrafter"/>
</dbReference>
<proteinExistence type="inferred from homology"/>
<evidence type="ECO:0000256" key="1">
    <source>
        <dbReference type="ARBA" id="ARBA00001946"/>
    </source>
</evidence>
<dbReference type="InterPro" id="IPR020476">
    <property type="entry name" value="Nudix_hydrolase"/>
</dbReference>
<evidence type="ECO:0000256" key="11">
    <source>
        <dbReference type="ARBA" id="ARBA00038905"/>
    </source>
</evidence>
<dbReference type="PANTHER" id="PTHR47707">
    <property type="entry name" value="8-OXO-DGTP DIPHOSPHATASE"/>
    <property type="match status" value="1"/>
</dbReference>
<dbReference type="EC" id="3.6.1.55" evidence="11"/>
<dbReference type="InterPro" id="IPR047127">
    <property type="entry name" value="MutT-like"/>
</dbReference>
<sequence length="128" mass="13344">MAVIDLDGAGGRRVLAARRTSPPAAAGGWELPGGKCEPGEELAAAAAREIEEELGCHVRVTGRLAGVQPIAPGLTLEVVTAELVDGDPTPTEHDAVRWLTADELDEVRWLAADVPFLTELADVLKAGS</sequence>
<evidence type="ECO:0000256" key="5">
    <source>
        <dbReference type="ARBA" id="ARBA00022723"/>
    </source>
</evidence>
<organism evidence="14">
    <name type="scientific">uncultured Nocardioidaceae bacterium</name>
    <dbReference type="NCBI Taxonomy" id="253824"/>
    <lineage>
        <taxon>Bacteria</taxon>
        <taxon>Bacillati</taxon>
        <taxon>Actinomycetota</taxon>
        <taxon>Actinomycetes</taxon>
        <taxon>Propionibacteriales</taxon>
        <taxon>Nocardioidaceae</taxon>
        <taxon>environmental samples</taxon>
    </lineage>
</organism>
<keyword evidence="3" id="KW-0515">Mutator protein</keyword>
<evidence type="ECO:0000256" key="3">
    <source>
        <dbReference type="ARBA" id="ARBA00022457"/>
    </source>
</evidence>
<dbReference type="GO" id="GO:0006260">
    <property type="term" value="P:DNA replication"/>
    <property type="evidence" value="ECO:0007669"/>
    <property type="project" value="UniProtKB-KW"/>
</dbReference>
<reference evidence="14" key="1">
    <citation type="submission" date="2020-02" db="EMBL/GenBank/DDBJ databases">
        <authorList>
            <person name="Meier V. D."/>
        </authorList>
    </citation>
    <scope>NUCLEOTIDE SEQUENCE</scope>
    <source>
        <strain evidence="14">AVDCRST_MAG47</strain>
    </source>
</reference>
<keyword evidence="5" id="KW-0479">Metal-binding</keyword>
<protein>
    <recommendedName>
        <fullName evidence="11">8-oxo-dGTP diphosphatase</fullName>
        <ecNumber evidence="11">3.6.1.55</ecNumber>
    </recommendedName>
</protein>
<dbReference type="PRINTS" id="PR00502">
    <property type="entry name" value="NUDIXFAMILY"/>
</dbReference>